<proteinExistence type="predicted"/>
<keyword evidence="2" id="KW-0596">Phosphopantetheine</keyword>
<dbReference type="PIRSF" id="PIRSF001617">
    <property type="entry name" value="Alpha-AR"/>
    <property type="match status" value="1"/>
</dbReference>
<dbReference type="InterPro" id="IPR036736">
    <property type="entry name" value="ACP-like_sf"/>
</dbReference>
<comment type="caution">
    <text evidence="6">The sequence shown here is derived from an EMBL/GenBank/DDBJ whole genome shotgun (WGS) entry which is preliminary data.</text>
</comment>
<dbReference type="Gene3D" id="1.10.1200.10">
    <property type="entry name" value="ACP-like"/>
    <property type="match status" value="1"/>
</dbReference>
<dbReference type="Gene3D" id="3.30.559.30">
    <property type="entry name" value="Nonribosomal peptide synthetase, condensation domain"/>
    <property type="match status" value="1"/>
</dbReference>
<dbReference type="SUPFAM" id="SSF51735">
    <property type="entry name" value="NAD(P)-binding Rossmann-fold domains"/>
    <property type="match status" value="1"/>
</dbReference>
<evidence type="ECO:0000259" key="5">
    <source>
        <dbReference type="PROSITE" id="PS50075"/>
    </source>
</evidence>
<dbReference type="PANTHER" id="PTHR45527:SF1">
    <property type="entry name" value="FATTY ACID SYNTHASE"/>
    <property type="match status" value="1"/>
</dbReference>
<dbReference type="InterPro" id="IPR023213">
    <property type="entry name" value="CAT-like_dom_sf"/>
</dbReference>
<accession>A0A1V4BZW5</accession>
<dbReference type="FunFam" id="3.30.559.10:FF:000012">
    <property type="entry name" value="Non-ribosomal peptide synthetase"/>
    <property type="match status" value="1"/>
</dbReference>
<dbReference type="Proteomes" id="UP000189835">
    <property type="component" value="Unassembled WGS sequence"/>
</dbReference>
<dbReference type="InterPro" id="IPR010080">
    <property type="entry name" value="Thioester_reductase-like_dom"/>
</dbReference>
<dbReference type="EMBL" id="MVGR01000001">
    <property type="protein sequence ID" value="OPF20227.1"/>
    <property type="molecule type" value="Genomic_DNA"/>
</dbReference>
<dbReference type="InterPro" id="IPR010071">
    <property type="entry name" value="AA_adenyl_dom"/>
</dbReference>
<dbReference type="PANTHER" id="PTHR45527">
    <property type="entry name" value="NONRIBOSOMAL PEPTIDE SYNTHETASE"/>
    <property type="match status" value="1"/>
</dbReference>
<dbReference type="FunFam" id="3.40.50.980:FF:000001">
    <property type="entry name" value="Non-ribosomal peptide synthetase"/>
    <property type="match status" value="1"/>
</dbReference>
<evidence type="ECO:0000256" key="2">
    <source>
        <dbReference type="ARBA" id="ARBA00022450"/>
    </source>
</evidence>
<dbReference type="PROSITE" id="PS50075">
    <property type="entry name" value="CARRIER"/>
    <property type="match status" value="1"/>
</dbReference>
<dbReference type="SUPFAM" id="SSF56801">
    <property type="entry name" value="Acetyl-CoA synthetase-like"/>
    <property type="match status" value="1"/>
</dbReference>
<dbReference type="NCBIfam" id="TIGR01733">
    <property type="entry name" value="AA-adenyl-dom"/>
    <property type="match status" value="1"/>
</dbReference>
<evidence type="ECO:0000256" key="3">
    <source>
        <dbReference type="ARBA" id="ARBA00022553"/>
    </source>
</evidence>
<name>A0A1V4BZW5_MICAE</name>
<evidence type="ECO:0000313" key="6">
    <source>
        <dbReference type="EMBL" id="OPF20227.1"/>
    </source>
</evidence>
<dbReference type="InterPro" id="IPR036291">
    <property type="entry name" value="NAD(P)-bd_dom_sf"/>
</dbReference>
<dbReference type="GO" id="GO:0031177">
    <property type="term" value="F:phosphopantetheine binding"/>
    <property type="evidence" value="ECO:0007669"/>
    <property type="project" value="TreeGrafter"/>
</dbReference>
<dbReference type="GO" id="GO:0005737">
    <property type="term" value="C:cytoplasm"/>
    <property type="evidence" value="ECO:0007669"/>
    <property type="project" value="TreeGrafter"/>
</dbReference>
<gene>
    <name evidence="6" type="ORF">B1L04_02085</name>
</gene>
<dbReference type="InterPro" id="IPR013120">
    <property type="entry name" value="FAR_NAD-bd"/>
</dbReference>
<dbReference type="InterPro" id="IPR000873">
    <property type="entry name" value="AMP-dep_synth/lig_dom"/>
</dbReference>
<dbReference type="InterPro" id="IPR045851">
    <property type="entry name" value="AMP-bd_C_sf"/>
</dbReference>
<organism evidence="6 7">
    <name type="scientific">Microcystis aeruginosa KW</name>
    <dbReference type="NCBI Taxonomy" id="1960155"/>
    <lineage>
        <taxon>Bacteria</taxon>
        <taxon>Bacillati</taxon>
        <taxon>Cyanobacteriota</taxon>
        <taxon>Cyanophyceae</taxon>
        <taxon>Oscillatoriophycideae</taxon>
        <taxon>Chroococcales</taxon>
        <taxon>Microcystaceae</taxon>
        <taxon>Microcystis</taxon>
    </lineage>
</organism>
<dbReference type="InterPro" id="IPR020845">
    <property type="entry name" value="AMP-binding_CS"/>
</dbReference>
<dbReference type="FunFam" id="3.40.50.12780:FF:000012">
    <property type="entry name" value="Non-ribosomal peptide synthetase"/>
    <property type="match status" value="1"/>
</dbReference>
<dbReference type="GO" id="GO:0008610">
    <property type="term" value="P:lipid biosynthetic process"/>
    <property type="evidence" value="ECO:0007669"/>
    <property type="project" value="UniProtKB-ARBA"/>
</dbReference>
<dbReference type="CDD" id="cd17644">
    <property type="entry name" value="A_NRPS_ApnA-like"/>
    <property type="match status" value="1"/>
</dbReference>
<dbReference type="Pfam" id="PF07993">
    <property type="entry name" value="NAD_binding_4"/>
    <property type="match status" value="1"/>
</dbReference>
<keyword evidence="3" id="KW-0597">Phosphoprotein</keyword>
<dbReference type="InterPro" id="IPR025110">
    <property type="entry name" value="AMP-bd_C"/>
</dbReference>
<dbReference type="SUPFAM" id="SSF52777">
    <property type="entry name" value="CoA-dependent acyltransferases"/>
    <property type="match status" value="2"/>
</dbReference>
<dbReference type="Gene3D" id="3.40.50.980">
    <property type="match status" value="2"/>
</dbReference>
<dbReference type="NCBIfam" id="TIGR01746">
    <property type="entry name" value="Thioester-redct"/>
    <property type="match status" value="1"/>
</dbReference>
<dbReference type="CDD" id="cd05235">
    <property type="entry name" value="SDR_e1"/>
    <property type="match status" value="1"/>
</dbReference>
<dbReference type="Gene3D" id="3.40.50.720">
    <property type="entry name" value="NAD(P)-binding Rossmann-like Domain"/>
    <property type="match status" value="1"/>
</dbReference>
<dbReference type="Gene3D" id="3.30.300.30">
    <property type="match status" value="1"/>
</dbReference>
<dbReference type="Gene3D" id="3.30.559.10">
    <property type="entry name" value="Chloramphenicol acetyltransferase-like domain"/>
    <property type="match status" value="1"/>
</dbReference>
<dbReference type="GO" id="GO:0044550">
    <property type="term" value="P:secondary metabolite biosynthetic process"/>
    <property type="evidence" value="ECO:0007669"/>
    <property type="project" value="UniProtKB-ARBA"/>
</dbReference>
<dbReference type="InterPro" id="IPR006162">
    <property type="entry name" value="Ppantetheine_attach_site"/>
</dbReference>
<evidence type="ECO:0000256" key="4">
    <source>
        <dbReference type="ARBA" id="ARBA00022598"/>
    </source>
</evidence>
<sequence length="1490" mass="169242">MSKMNHNSQDKQKLLKLLLQKKGIGVKTNTIPPRDPSQLVPLSFSQERLWFLYQLEANGYTYNMAFRFQIEGNLDIDIFRKALETIMQRHELLRTCFQEVDEIPRQIINQKIHLNLPLLDLHSLSSPEQTQELERLTEQEIYTPFDLTQAPLMRTFLVKIKANSYLLFLSLHHSIFDGWSMKVLLEELSSLYESFLKKQSNPLPDLPIQYGDFAVWQRQQLQGDKLTQEVNYWQQQLTGIPPLLEIPTDHPRPPIQTFKGNNCTFKLSPELSQHLKNISQTSTATLNMTLLTAFNVLLYRYSRQEDIVIGIPSGNRQFPEIEPLIGCFINTLPIRTQVKENLSFKALLNQVKQVVLEAYEHQDLPLEKVVEAVNPQRNISYSPLFQVMFSWEDMLHINHFSMADLKLTPVTMNALIAQFDLTLAMQETTEGLVGSFDYNCALFNQNTIERMITHFKTLLEGIAVNPEQSIELLPILPLSEQKLLAQWNQTNIAENPKVCIHELFEHQVLKTPNDIAIEWGKEKVTYQDLNYRANQLAHYLQSKGVKVESLVGICLEQSVSIIISFLAILKTGAAYLVLAPNYPQERLNYILNDAQVSVLITQNTLVNLFRDHQAEVVCLDTEENLIVSQSQNNLVNPIQPNNLAYIIYTSGSTGTPKGVMIEHQSLVNHSLGIIKAYDLTSRDRILQFASFTFDVAAEEIYPTFLTGATLVMRPALIFPSLADFTQFIQHNRLTVINLPATYWHEWVLDLSQTLITLPETLRLVITGSEEVLPERLILWQKILSNSQRENITWLNAYGPTEATITSTVFNPNFIHKIAQIHSVAIGKPITNTQVYICDRYLQQVPIGIPGELLIGGLGLAKGYLNRDDLTREKFITHAFNSSEYQRFYKTGDLARYLPDGNIEFLGRIDNQVKIRGFRIEIGEIEAVLTEYPDVRATAVIVREDQKNNKQLVAYIVPKSPSIDPAKLRSFLKQKLPDYMIPAFFVQLQELPLMSSGKIDRNALPAPTEIQEQKTMITPRTATEKIVAEIWQDVLGLKQISIFDNFFDLGGHSLKAAQVISRLREQLAINIPLNYLFSEPTVAGLSSNLDLNLSDEIESDQIPDWQVEITLDPSIQPPNLVAPFPQKPADILLTGATGFLGIHLLAELLEKTEANIHCLIRDKSLEQAQAKIYQKLKIFQLWDEQKSSRIIPVIGDLSQKRLGMCEPDFLDLGNQIDVIYHNGAWVNAIYPYSILKPTNVLGTAEILRLACLIKTKPVHFVSTISIFSPSYAQGNLIQESDLLGINHGLNAGYTQSKWVAEKLIMEAGKRGLPITIFRASRIIGHSKTGICNREDLFCRMIKGCIQLGMIPDFGDSTEDLTPVDYVSGAIIHLASQESSLGKAFHLLNSHPTLNRDLFDCVREMGYPLQLVSFEKWRSHLTEQCKINTDNALSPVLDNFSDENLFAGYPPQFDAQNTVMGLKGTAFNFPPIDHKLLKTYFEYFTKSEFLRQ</sequence>
<dbReference type="RefSeq" id="WP_079205609.1">
    <property type="nucleotide sequence ID" value="NZ_MVGR01000001.1"/>
</dbReference>
<reference evidence="6 7" key="1">
    <citation type="submission" date="2017-02" db="EMBL/GenBank/DDBJ databases">
        <title>Genome sequence of Microcystis aeruginosa KW.</title>
        <authorList>
            <person name="Oh H.-M."/>
            <person name="Ahn C.-Y."/>
            <person name="Jeong H."/>
            <person name="Srivastava A."/>
            <person name="Lee H.-G."/>
            <person name="Kang S.-R."/>
        </authorList>
    </citation>
    <scope>NUCLEOTIDE SEQUENCE [LARGE SCALE GENOMIC DNA]</scope>
    <source>
        <strain evidence="6 7">KW</strain>
    </source>
</reference>
<dbReference type="Pfam" id="PF00501">
    <property type="entry name" value="AMP-binding"/>
    <property type="match status" value="1"/>
</dbReference>
<dbReference type="Pfam" id="PF00550">
    <property type="entry name" value="PP-binding"/>
    <property type="match status" value="1"/>
</dbReference>
<dbReference type="InterPro" id="IPR001242">
    <property type="entry name" value="Condensation_dom"/>
</dbReference>
<dbReference type="SUPFAM" id="SSF47336">
    <property type="entry name" value="ACP-like"/>
    <property type="match status" value="1"/>
</dbReference>
<evidence type="ECO:0000313" key="7">
    <source>
        <dbReference type="Proteomes" id="UP000189835"/>
    </source>
</evidence>
<keyword evidence="4" id="KW-0436">Ligase</keyword>
<feature type="domain" description="Carrier" evidence="5">
    <location>
        <begin position="1017"/>
        <end position="1092"/>
    </location>
</feature>
<dbReference type="GO" id="GO:0072330">
    <property type="term" value="P:monocarboxylic acid biosynthetic process"/>
    <property type="evidence" value="ECO:0007669"/>
    <property type="project" value="UniProtKB-ARBA"/>
</dbReference>
<dbReference type="InterPro" id="IPR009081">
    <property type="entry name" value="PP-bd_ACP"/>
</dbReference>
<dbReference type="FunFam" id="3.30.300.30:FF:000010">
    <property type="entry name" value="Enterobactin synthetase component F"/>
    <property type="match status" value="1"/>
</dbReference>
<dbReference type="FunFam" id="1.10.1200.10:FF:000016">
    <property type="entry name" value="Non-ribosomal peptide synthase"/>
    <property type="match status" value="1"/>
</dbReference>
<dbReference type="GO" id="GO:0043041">
    <property type="term" value="P:amino acid activation for nonribosomal peptide biosynthetic process"/>
    <property type="evidence" value="ECO:0007669"/>
    <property type="project" value="TreeGrafter"/>
</dbReference>
<dbReference type="Pfam" id="PF13193">
    <property type="entry name" value="AMP-binding_C"/>
    <property type="match status" value="1"/>
</dbReference>
<dbReference type="PROSITE" id="PS00012">
    <property type="entry name" value="PHOSPHOPANTETHEINE"/>
    <property type="match status" value="1"/>
</dbReference>
<dbReference type="GO" id="GO:0016874">
    <property type="term" value="F:ligase activity"/>
    <property type="evidence" value="ECO:0007669"/>
    <property type="project" value="UniProtKB-KW"/>
</dbReference>
<dbReference type="Gene3D" id="2.30.38.10">
    <property type="entry name" value="Luciferase, Domain 3"/>
    <property type="match status" value="1"/>
</dbReference>
<comment type="cofactor">
    <cofactor evidence="1">
        <name>pantetheine 4'-phosphate</name>
        <dbReference type="ChEBI" id="CHEBI:47942"/>
    </cofactor>
</comment>
<dbReference type="Pfam" id="PF00668">
    <property type="entry name" value="Condensation"/>
    <property type="match status" value="1"/>
</dbReference>
<dbReference type="PROSITE" id="PS00455">
    <property type="entry name" value="AMP_BINDING"/>
    <property type="match status" value="1"/>
</dbReference>
<evidence type="ECO:0000256" key="1">
    <source>
        <dbReference type="ARBA" id="ARBA00001957"/>
    </source>
</evidence>
<protein>
    <submittedName>
        <fullName evidence="6">Non-ribosomal peptide synthetase</fullName>
    </submittedName>
</protein>
<dbReference type="CDD" id="cd19531">
    <property type="entry name" value="LCL_NRPS-like"/>
    <property type="match status" value="1"/>
</dbReference>